<protein>
    <recommendedName>
        <fullName evidence="1">Reverse transcriptase Ty1/copia-type domain-containing protein</fullName>
    </recommendedName>
</protein>
<organism evidence="2 3">
    <name type="scientific">Rubroshorea leprosula</name>
    <dbReference type="NCBI Taxonomy" id="152421"/>
    <lineage>
        <taxon>Eukaryota</taxon>
        <taxon>Viridiplantae</taxon>
        <taxon>Streptophyta</taxon>
        <taxon>Embryophyta</taxon>
        <taxon>Tracheophyta</taxon>
        <taxon>Spermatophyta</taxon>
        <taxon>Magnoliopsida</taxon>
        <taxon>eudicotyledons</taxon>
        <taxon>Gunneridae</taxon>
        <taxon>Pentapetalae</taxon>
        <taxon>rosids</taxon>
        <taxon>malvids</taxon>
        <taxon>Malvales</taxon>
        <taxon>Dipterocarpaceae</taxon>
        <taxon>Rubroshorea</taxon>
    </lineage>
</organism>
<comment type="caution">
    <text evidence="2">The sequence shown here is derived from an EMBL/GenBank/DDBJ whole genome shotgun (WGS) entry which is preliminary data.</text>
</comment>
<gene>
    <name evidence="2" type="ORF">SLEP1_g59573</name>
</gene>
<evidence type="ECO:0000259" key="1">
    <source>
        <dbReference type="Pfam" id="PF07727"/>
    </source>
</evidence>
<dbReference type="Pfam" id="PF07727">
    <property type="entry name" value="RVT_2"/>
    <property type="match status" value="1"/>
</dbReference>
<dbReference type="InterPro" id="IPR013103">
    <property type="entry name" value="RVT_2"/>
</dbReference>
<accession>A0AAV5MSQ3</accession>
<dbReference type="AlphaFoldDB" id="A0AAV5MSQ3"/>
<sequence length="113" mass="13395">MSLIRVVLSLTTSMNLELEQLDVKTTFLHGELHEEIYMDQPKGFEEEGKEHMVCKLKKGLYKLKQAPRQWIEIKQLKLLASPREATVFDRVFLRSMRLILIFQPFFLDRISSR</sequence>
<proteinExistence type="predicted"/>
<keyword evidence="3" id="KW-1185">Reference proteome</keyword>
<name>A0AAV5MSQ3_9ROSI</name>
<dbReference type="EMBL" id="BPVZ01001015">
    <property type="protein sequence ID" value="GKV53023.1"/>
    <property type="molecule type" value="Genomic_DNA"/>
</dbReference>
<evidence type="ECO:0000313" key="2">
    <source>
        <dbReference type="EMBL" id="GKV53023.1"/>
    </source>
</evidence>
<evidence type="ECO:0000313" key="3">
    <source>
        <dbReference type="Proteomes" id="UP001054252"/>
    </source>
</evidence>
<feature type="domain" description="Reverse transcriptase Ty1/copia-type" evidence="1">
    <location>
        <begin position="2"/>
        <end position="73"/>
    </location>
</feature>
<reference evidence="2 3" key="1">
    <citation type="journal article" date="2021" name="Commun. Biol.">
        <title>The genome of Shorea leprosula (Dipterocarpaceae) highlights the ecological relevance of drought in aseasonal tropical rainforests.</title>
        <authorList>
            <person name="Ng K.K.S."/>
            <person name="Kobayashi M.J."/>
            <person name="Fawcett J.A."/>
            <person name="Hatakeyama M."/>
            <person name="Paape T."/>
            <person name="Ng C.H."/>
            <person name="Ang C.C."/>
            <person name="Tnah L.H."/>
            <person name="Lee C.T."/>
            <person name="Nishiyama T."/>
            <person name="Sese J."/>
            <person name="O'Brien M.J."/>
            <person name="Copetti D."/>
            <person name="Mohd Noor M.I."/>
            <person name="Ong R.C."/>
            <person name="Putra M."/>
            <person name="Sireger I.Z."/>
            <person name="Indrioko S."/>
            <person name="Kosugi Y."/>
            <person name="Izuno A."/>
            <person name="Isagi Y."/>
            <person name="Lee S.L."/>
            <person name="Shimizu K.K."/>
        </authorList>
    </citation>
    <scope>NUCLEOTIDE SEQUENCE [LARGE SCALE GENOMIC DNA]</scope>
    <source>
        <strain evidence="2">214</strain>
    </source>
</reference>
<dbReference type="Proteomes" id="UP001054252">
    <property type="component" value="Unassembled WGS sequence"/>
</dbReference>